<dbReference type="Proteomes" id="UP000292423">
    <property type="component" value="Unassembled WGS sequence"/>
</dbReference>
<dbReference type="OrthoDB" id="319710at2"/>
<dbReference type="AlphaFoldDB" id="A0A4Q7Z6C7"/>
<comment type="caution">
    <text evidence="2">The sequence shown here is derived from an EMBL/GenBank/DDBJ whole genome shotgun (WGS) entry which is preliminary data.</text>
</comment>
<evidence type="ECO:0000313" key="3">
    <source>
        <dbReference type="Proteomes" id="UP000292423"/>
    </source>
</evidence>
<feature type="domain" description="Phospholipid/glycerol acyltransferase" evidence="1">
    <location>
        <begin position="87"/>
        <end position="229"/>
    </location>
</feature>
<dbReference type="PANTHER" id="PTHR10983">
    <property type="entry name" value="1-ACYLGLYCEROL-3-PHOSPHATE ACYLTRANSFERASE-RELATED"/>
    <property type="match status" value="1"/>
</dbReference>
<dbReference type="NCBIfam" id="NF010621">
    <property type="entry name" value="PRK14014.1"/>
    <property type="match status" value="1"/>
</dbReference>
<dbReference type="SUPFAM" id="SSF69593">
    <property type="entry name" value="Glycerol-3-phosphate (1)-acyltransferase"/>
    <property type="match status" value="1"/>
</dbReference>
<dbReference type="GO" id="GO:0016746">
    <property type="term" value="F:acyltransferase activity"/>
    <property type="evidence" value="ECO:0007669"/>
    <property type="project" value="UniProtKB-KW"/>
</dbReference>
<sequence length="296" mass="34513">MLGFLPAPILGLVTLTLLIINTAIHAGLITVGMPLKVFLPHWNKPLTRFFILVAENWAVLNKKLMQLLPPIEWHVDIPEELDYRSNYFLVSNHQSWIDVIVLFSVFSKRIPFIRFFTKQELLWIPLLGMALVAMDFPFMKRYSKDFLARKPHLRGKDIETTRNSCTRISRHPFAILNFLEGTRYTPEKHRRQDSPYIHLLKPKSAGVAFAFAALGPEMKNLLDVTILYPEGRPSFVDFWSGRVRRVIVSTKIRSIPVAYTQGDYENDPIFREEFQGWISRIWQEKDLLMSDLNQRT</sequence>
<dbReference type="SMART" id="SM00563">
    <property type="entry name" value="PlsC"/>
    <property type="match status" value="1"/>
</dbReference>
<proteinExistence type="predicted"/>
<dbReference type="PANTHER" id="PTHR10983:SF16">
    <property type="entry name" value="LYSOCARDIOLIPIN ACYLTRANSFERASE 1"/>
    <property type="match status" value="1"/>
</dbReference>
<dbReference type="Pfam" id="PF01553">
    <property type="entry name" value="Acyltransferase"/>
    <property type="match status" value="1"/>
</dbReference>
<gene>
    <name evidence="2" type="ORF">EV700_2112</name>
</gene>
<dbReference type="RefSeq" id="WP_130413479.1">
    <property type="nucleotide sequence ID" value="NZ_SHKX01000012.1"/>
</dbReference>
<name>A0A4Q7Z6C7_9GAMM</name>
<dbReference type="EMBL" id="SHKX01000012">
    <property type="protein sequence ID" value="RZU45293.1"/>
    <property type="molecule type" value="Genomic_DNA"/>
</dbReference>
<reference evidence="2 3" key="1">
    <citation type="submission" date="2019-02" db="EMBL/GenBank/DDBJ databases">
        <title>Genomic Encyclopedia of Type Strains, Phase IV (KMG-IV): sequencing the most valuable type-strain genomes for metagenomic binning, comparative biology and taxonomic classification.</title>
        <authorList>
            <person name="Goeker M."/>
        </authorList>
    </citation>
    <scope>NUCLEOTIDE SEQUENCE [LARGE SCALE GENOMIC DNA]</scope>
    <source>
        <strain evidence="2 3">DSM 105135</strain>
    </source>
</reference>
<keyword evidence="2" id="KW-0012">Acyltransferase</keyword>
<accession>A0A4Q7Z6C7</accession>
<protein>
    <submittedName>
        <fullName evidence="2">1-acyl-sn-glycerol-3-phosphate acyltransferase</fullName>
    </submittedName>
</protein>
<keyword evidence="3" id="KW-1185">Reference proteome</keyword>
<evidence type="ECO:0000313" key="2">
    <source>
        <dbReference type="EMBL" id="RZU45293.1"/>
    </source>
</evidence>
<evidence type="ECO:0000259" key="1">
    <source>
        <dbReference type="SMART" id="SM00563"/>
    </source>
</evidence>
<dbReference type="InterPro" id="IPR002123">
    <property type="entry name" value="Plipid/glycerol_acylTrfase"/>
</dbReference>
<keyword evidence="2" id="KW-0808">Transferase</keyword>
<dbReference type="CDD" id="cd07990">
    <property type="entry name" value="LPLAT_LCLAT1-like"/>
    <property type="match status" value="1"/>
</dbReference>
<organism evidence="2 3">
    <name type="scientific">Fluviicoccus keumensis</name>
    <dbReference type="NCBI Taxonomy" id="1435465"/>
    <lineage>
        <taxon>Bacteria</taxon>
        <taxon>Pseudomonadati</taxon>
        <taxon>Pseudomonadota</taxon>
        <taxon>Gammaproteobacteria</taxon>
        <taxon>Moraxellales</taxon>
        <taxon>Moraxellaceae</taxon>
        <taxon>Fluviicoccus</taxon>
    </lineage>
</organism>